<dbReference type="AlphaFoldDB" id="A0A4Z0H4F1"/>
<accession>A0A4Z0H4F1</accession>
<dbReference type="Pfam" id="PF08963">
    <property type="entry name" value="DUF1878"/>
    <property type="match status" value="1"/>
</dbReference>
<dbReference type="InterPro" id="IPR035945">
    <property type="entry name" value="YhaI-like_sf"/>
</dbReference>
<dbReference type="STRING" id="192814.GCA_900166575_02388"/>
<organism evidence="1 2">
    <name type="scientific">Halobacillus salinus</name>
    <dbReference type="NCBI Taxonomy" id="192814"/>
    <lineage>
        <taxon>Bacteria</taxon>
        <taxon>Bacillati</taxon>
        <taxon>Bacillota</taxon>
        <taxon>Bacilli</taxon>
        <taxon>Bacillales</taxon>
        <taxon>Bacillaceae</taxon>
        <taxon>Halobacillus</taxon>
    </lineage>
</organism>
<name>A0A4Z0H4F1_9BACI</name>
<dbReference type="SUPFAM" id="SSF109915">
    <property type="entry name" value="Hypothetical protein YhaI"/>
    <property type="match status" value="1"/>
</dbReference>
<dbReference type="InterPro" id="IPR015058">
    <property type="entry name" value="DUF1878"/>
</dbReference>
<evidence type="ECO:0000313" key="1">
    <source>
        <dbReference type="EMBL" id="TGB05298.1"/>
    </source>
</evidence>
<comment type="caution">
    <text evidence="1">The sequence shown here is derived from an EMBL/GenBank/DDBJ whole genome shotgun (WGS) entry which is preliminary data.</text>
</comment>
<evidence type="ECO:0000313" key="2">
    <source>
        <dbReference type="Proteomes" id="UP000297982"/>
    </source>
</evidence>
<keyword evidence="2" id="KW-1185">Reference proteome</keyword>
<protein>
    <submittedName>
        <fullName evidence="1">DUF1878 family protein</fullName>
    </submittedName>
</protein>
<dbReference type="EMBL" id="SRJC01000001">
    <property type="protein sequence ID" value="TGB05298.1"/>
    <property type="molecule type" value="Genomic_DNA"/>
</dbReference>
<gene>
    <name evidence="1" type="ORF">E4663_10010</name>
</gene>
<proteinExistence type="predicted"/>
<sequence length="128" mass="15441">MREDIDLSILRAIGGKIVKTERGHQLSHFHLRLVMKIEEFSRYPFTRLVIDRHLNESEYNETMELLHILNERYTEEQEEGFVYYKPLLLHFAGMLCYKLPVEETMQALYEEGIYPELMEKLMRSKEEQ</sequence>
<dbReference type="Proteomes" id="UP000297982">
    <property type="component" value="Unassembled WGS sequence"/>
</dbReference>
<dbReference type="Gene3D" id="1.10.3750.10">
    <property type="entry name" value="YhaI-like"/>
    <property type="match status" value="1"/>
</dbReference>
<reference evidence="1 2" key="1">
    <citation type="journal article" date="2003" name="Int. J. Syst. Evol. Microbiol.">
        <title>Halobacillus salinus sp. nov., isolated from a salt lake on the coast of the East Sea in Korea.</title>
        <authorList>
            <person name="Yoon J.H."/>
            <person name="Kang K.H."/>
            <person name="Park Y.H."/>
        </authorList>
    </citation>
    <scope>NUCLEOTIDE SEQUENCE [LARGE SCALE GENOMIC DNA]</scope>
    <source>
        <strain evidence="1 2">HSL-3</strain>
    </source>
</reference>